<name>A0ABY4YN94_9MICO</name>
<sequence>MLSQTKHTLGQARDGIRQMNQAVTQAWSSVEGINTLRGSREAASSGEALRELAEACESAAQSGRSIHHHVRQGIEDARTAVVKVSRLESPTRRDEVDRDMLVTRLEHLDERLGSALPLVEQSVVALAGIAEHARQSTPTQGRDASLATATLEHRLRASTGAGGVLRDELARAEQASDLARAQALTISHGVRVRMDAARERAPVPGGPGSAPGVGR</sequence>
<keyword evidence="2" id="KW-1185">Reference proteome</keyword>
<dbReference type="EMBL" id="CP099490">
    <property type="protein sequence ID" value="USQ77823.1"/>
    <property type="molecule type" value="Genomic_DNA"/>
</dbReference>
<dbReference type="RefSeq" id="WP_252623509.1">
    <property type="nucleotide sequence ID" value="NZ_CP099490.1"/>
</dbReference>
<gene>
    <name evidence="1" type="ORF">NF557_08015</name>
</gene>
<proteinExistence type="predicted"/>
<protein>
    <recommendedName>
        <fullName evidence="3">Methyl-accepting transducer domain-containing protein</fullName>
    </recommendedName>
</protein>
<evidence type="ECO:0000313" key="1">
    <source>
        <dbReference type="EMBL" id="USQ77823.1"/>
    </source>
</evidence>
<dbReference type="Proteomes" id="UP001056535">
    <property type="component" value="Chromosome"/>
</dbReference>
<organism evidence="1 2">
    <name type="scientific">Ornithinimicrobium cryptoxanthini</name>
    <dbReference type="NCBI Taxonomy" id="2934161"/>
    <lineage>
        <taxon>Bacteria</taxon>
        <taxon>Bacillati</taxon>
        <taxon>Actinomycetota</taxon>
        <taxon>Actinomycetes</taxon>
        <taxon>Micrococcales</taxon>
        <taxon>Ornithinimicrobiaceae</taxon>
        <taxon>Ornithinimicrobium</taxon>
    </lineage>
</organism>
<evidence type="ECO:0008006" key="3">
    <source>
        <dbReference type="Google" id="ProtNLM"/>
    </source>
</evidence>
<evidence type="ECO:0000313" key="2">
    <source>
        <dbReference type="Proteomes" id="UP001056535"/>
    </source>
</evidence>
<reference evidence="1" key="1">
    <citation type="submission" date="2022-06" db="EMBL/GenBank/DDBJ databases">
        <title>Ornithinimicrobium JY.X270.</title>
        <authorList>
            <person name="Huang Y."/>
        </authorList>
    </citation>
    <scope>NUCLEOTIDE SEQUENCE</scope>
    <source>
        <strain evidence="1">JY.X270</strain>
    </source>
</reference>
<accession>A0ABY4YN94</accession>